<dbReference type="PANTHER" id="PTHR10072:SF41">
    <property type="entry name" value="IRON-SULFUR CLUSTER ASSEMBLY 1 HOMOLOG, MITOCHONDRIAL"/>
    <property type="match status" value="1"/>
</dbReference>
<dbReference type="Pfam" id="PF01521">
    <property type="entry name" value="Fe-S_biosyn"/>
    <property type="match status" value="1"/>
</dbReference>
<dbReference type="GO" id="GO:0051537">
    <property type="term" value="F:2 iron, 2 sulfur cluster binding"/>
    <property type="evidence" value="ECO:0007669"/>
    <property type="project" value="UniProtKB-ARBA"/>
</dbReference>
<evidence type="ECO:0000259" key="7">
    <source>
        <dbReference type="Pfam" id="PF01521"/>
    </source>
</evidence>
<dbReference type="InterPro" id="IPR017870">
    <property type="entry name" value="FeS_cluster_insertion_CS"/>
</dbReference>
<evidence type="ECO:0000313" key="8">
    <source>
        <dbReference type="EMBL" id="ANF59004.1"/>
    </source>
</evidence>
<evidence type="ECO:0000256" key="1">
    <source>
        <dbReference type="ARBA" id="ARBA00001962"/>
    </source>
</evidence>
<dbReference type="NCBIfam" id="TIGR00049">
    <property type="entry name" value="iron-sulfur cluster assembly accessory protein"/>
    <property type="match status" value="1"/>
</dbReference>
<evidence type="ECO:0000256" key="5">
    <source>
        <dbReference type="ARBA" id="ARBA00023004"/>
    </source>
</evidence>
<dbReference type="PROSITE" id="PS01152">
    <property type="entry name" value="HESB"/>
    <property type="match status" value="1"/>
</dbReference>
<dbReference type="InterPro" id="IPR050322">
    <property type="entry name" value="Fe-S_cluster_asmbl/transfer"/>
</dbReference>
<organism evidence="8 9">
    <name type="scientific">Halotalea alkalilenta</name>
    <dbReference type="NCBI Taxonomy" id="376489"/>
    <lineage>
        <taxon>Bacteria</taxon>
        <taxon>Pseudomonadati</taxon>
        <taxon>Pseudomonadota</taxon>
        <taxon>Gammaproteobacteria</taxon>
        <taxon>Oceanospirillales</taxon>
        <taxon>Halomonadaceae</taxon>
        <taxon>Halotalea</taxon>
    </lineage>
</organism>
<dbReference type="NCBIfam" id="TIGR02011">
    <property type="entry name" value="IscA"/>
    <property type="match status" value="1"/>
</dbReference>
<dbReference type="GO" id="GO:0005829">
    <property type="term" value="C:cytosol"/>
    <property type="evidence" value="ECO:0007669"/>
    <property type="project" value="TreeGrafter"/>
</dbReference>
<dbReference type="SUPFAM" id="SSF89360">
    <property type="entry name" value="HesB-like domain"/>
    <property type="match status" value="1"/>
</dbReference>
<evidence type="ECO:0000256" key="2">
    <source>
        <dbReference type="ARBA" id="ARBA00006718"/>
    </source>
</evidence>
<comment type="similarity">
    <text evidence="2">Belongs to the HesB/IscA family.</text>
</comment>
<keyword evidence="4" id="KW-0479">Metal-binding</keyword>
<dbReference type="KEGG" id="haa:A5892_17335"/>
<gene>
    <name evidence="8" type="primary">iscA</name>
    <name evidence="8" type="ORF">A5892_17335</name>
</gene>
<protein>
    <recommendedName>
        <fullName evidence="3">Iron-binding protein IscA</fullName>
    </recommendedName>
    <alternativeName>
        <fullName evidence="6">Iron-sulfur cluster assembly protein</fullName>
    </alternativeName>
</protein>
<name>A0A172YIE3_9GAMM</name>
<dbReference type="Gene3D" id="2.60.300.12">
    <property type="entry name" value="HesB-like domain"/>
    <property type="match status" value="1"/>
</dbReference>
<sequence length="108" mass="11697">MAHISISEAAARQIQRVLAERGQGLGLRVGVKPSGCSGYSYVLDFADELAPDDRSFEDHGARVVIDAKALEMLDGTEVDYVSEGLNQLFKFKNPNVKDECGCGESFSV</sequence>
<dbReference type="Proteomes" id="UP000077875">
    <property type="component" value="Chromosome"/>
</dbReference>
<dbReference type="GO" id="GO:0016226">
    <property type="term" value="P:iron-sulfur cluster assembly"/>
    <property type="evidence" value="ECO:0007669"/>
    <property type="project" value="InterPro"/>
</dbReference>
<dbReference type="InterPro" id="IPR011302">
    <property type="entry name" value="IscA_proteobact"/>
</dbReference>
<keyword evidence="9" id="KW-1185">Reference proteome</keyword>
<dbReference type="GO" id="GO:0046872">
    <property type="term" value="F:metal ion binding"/>
    <property type="evidence" value="ECO:0007669"/>
    <property type="project" value="UniProtKB-KW"/>
</dbReference>
<dbReference type="AlphaFoldDB" id="A0A172YIE3"/>
<evidence type="ECO:0000256" key="6">
    <source>
        <dbReference type="ARBA" id="ARBA00032050"/>
    </source>
</evidence>
<dbReference type="RefSeq" id="WP_027349711.1">
    <property type="nucleotide sequence ID" value="NZ_CP015243.1"/>
</dbReference>
<dbReference type="PANTHER" id="PTHR10072">
    <property type="entry name" value="IRON-SULFUR CLUSTER ASSEMBLY PROTEIN"/>
    <property type="match status" value="1"/>
</dbReference>
<feature type="domain" description="Core" evidence="7">
    <location>
        <begin position="3"/>
        <end position="104"/>
    </location>
</feature>
<dbReference type="InterPro" id="IPR035903">
    <property type="entry name" value="HesB-like_dom_sf"/>
</dbReference>
<dbReference type="STRING" id="376489.A5892_17335"/>
<evidence type="ECO:0000313" key="9">
    <source>
        <dbReference type="Proteomes" id="UP000077875"/>
    </source>
</evidence>
<keyword evidence="5" id="KW-0408">Iron</keyword>
<proteinExistence type="inferred from homology"/>
<evidence type="ECO:0000256" key="3">
    <source>
        <dbReference type="ARBA" id="ARBA00014591"/>
    </source>
</evidence>
<reference evidence="8 9" key="1">
    <citation type="submission" date="2016-04" db="EMBL/GenBank/DDBJ databases">
        <title>Complete Genome Sequence of Halotalea alkalilenta IHB B 13600.</title>
        <authorList>
            <person name="Swarnkar M.K."/>
            <person name="Sharma A."/>
            <person name="Kaushal K."/>
            <person name="Soni R."/>
            <person name="Rana S."/>
            <person name="Singh A.K."/>
            <person name="Gulati A."/>
        </authorList>
    </citation>
    <scope>NUCLEOTIDE SEQUENCE [LARGE SCALE GENOMIC DNA]</scope>
    <source>
        <strain evidence="8 9">IHB B 13600</strain>
    </source>
</reference>
<dbReference type="InterPro" id="IPR016092">
    <property type="entry name" value="ATAP"/>
</dbReference>
<dbReference type="FunFam" id="2.60.300.12:FF:000001">
    <property type="entry name" value="Iron-binding protein IscA"/>
    <property type="match status" value="1"/>
</dbReference>
<comment type="cofactor">
    <cofactor evidence="1">
        <name>Fe cation</name>
        <dbReference type="ChEBI" id="CHEBI:24875"/>
    </cofactor>
</comment>
<accession>A0A172YIE3</accession>
<dbReference type="InterPro" id="IPR000361">
    <property type="entry name" value="ATAP_core_dom"/>
</dbReference>
<dbReference type="EMBL" id="CP015243">
    <property type="protein sequence ID" value="ANF59004.1"/>
    <property type="molecule type" value="Genomic_DNA"/>
</dbReference>
<evidence type="ECO:0000256" key="4">
    <source>
        <dbReference type="ARBA" id="ARBA00022723"/>
    </source>
</evidence>